<evidence type="ECO:0000256" key="5">
    <source>
        <dbReference type="ARBA" id="ARBA00022840"/>
    </source>
</evidence>
<feature type="compositionally biased region" description="Low complexity" evidence="9">
    <location>
        <begin position="448"/>
        <end position="461"/>
    </location>
</feature>
<feature type="region of interest" description="Disordered" evidence="9">
    <location>
        <begin position="1"/>
        <end position="85"/>
    </location>
</feature>
<keyword evidence="4 11" id="KW-0418">Kinase</keyword>
<dbReference type="InterPro" id="IPR030616">
    <property type="entry name" value="Aur-like"/>
</dbReference>
<evidence type="ECO:0000256" key="9">
    <source>
        <dbReference type="SAM" id="MobiDB-lite"/>
    </source>
</evidence>
<dbReference type="GO" id="GO:0005524">
    <property type="term" value="F:ATP binding"/>
    <property type="evidence" value="ECO:0007669"/>
    <property type="project" value="UniProtKB-KW"/>
</dbReference>
<feature type="binding site" evidence="7">
    <location>
        <position position="362"/>
    </location>
    <ligand>
        <name>ATP</name>
        <dbReference type="ChEBI" id="CHEBI:30616"/>
    </ligand>
</feature>
<dbReference type="EMBL" id="SSOP01000262">
    <property type="protein sequence ID" value="KAB5589499.1"/>
    <property type="molecule type" value="Genomic_DNA"/>
</dbReference>
<protein>
    <submittedName>
        <fullName evidence="11">Serine/threonine-protein kinase Chk2</fullName>
    </submittedName>
</protein>
<evidence type="ECO:0000259" key="10">
    <source>
        <dbReference type="PROSITE" id="PS50011"/>
    </source>
</evidence>
<keyword evidence="3 7" id="KW-0547">Nucleotide-binding</keyword>
<evidence type="ECO:0000256" key="3">
    <source>
        <dbReference type="ARBA" id="ARBA00022741"/>
    </source>
</evidence>
<dbReference type="InterPro" id="IPR011009">
    <property type="entry name" value="Kinase-like_dom_sf"/>
</dbReference>
<evidence type="ECO:0000256" key="6">
    <source>
        <dbReference type="PIRSR" id="PIRSR630616-1"/>
    </source>
</evidence>
<dbReference type="OrthoDB" id="40902at2759"/>
<keyword evidence="2" id="KW-0808">Transferase</keyword>
<proteinExistence type="predicted"/>
<keyword evidence="12" id="KW-1185">Reference proteome</keyword>
<evidence type="ECO:0000313" key="12">
    <source>
        <dbReference type="Proteomes" id="UP000383932"/>
    </source>
</evidence>
<dbReference type="AlphaFoldDB" id="A0A5N5QD20"/>
<evidence type="ECO:0000313" key="11">
    <source>
        <dbReference type="EMBL" id="KAB5589499.1"/>
    </source>
</evidence>
<keyword evidence="1" id="KW-0723">Serine/threonine-protein kinase</keyword>
<gene>
    <name evidence="11" type="ORF">CTheo_7064</name>
</gene>
<feature type="compositionally biased region" description="Basic residues" evidence="9">
    <location>
        <begin position="35"/>
        <end position="51"/>
    </location>
</feature>
<dbReference type="PROSITE" id="PS50011">
    <property type="entry name" value="PROTEIN_KINASE_DOM"/>
    <property type="match status" value="1"/>
</dbReference>
<feature type="compositionally biased region" description="Polar residues" evidence="9">
    <location>
        <begin position="22"/>
        <end position="32"/>
    </location>
</feature>
<evidence type="ECO:0000256" key="1">
    <source>
        <dbReference type="ARBA" id="ARBA00022527"/>
    </source>
</evidence>
<evidence type="ECO:0000256" key="4">
    <source>
        <dbReference type="ARBA" id="ARBA00022777"/>
    </source>
</evidence>
<feature type="region of interest" description="Disordered" evidence="9">
    <location>
        <begin position="442"/>
        <end position="461"/>
    </location>
</feature>
<feature type="binding site" evidence="7">
    <location>
        <begin position="345"/>
        <end position="346"/>
    </location>
    <ligand>
        <name>ATP</name>
        <dbReference type="ChEBI" id="CHEBI:30616"/>
    </ligand>
</feature>
<keyword evidence="5 7" id="KW-0067">ATP-binding</keyword>
<feature type="binding site" evidence="7">
    <location>
        <position position="238"/>
    </location>
    <ligand>
        <name>ATP</name>
        <dbReference type="ChEBI" id="CHEBI:30616"/>
    </ligand>
</feature>
<dbReference type="Gene3D" id="1.10.510.10">
    <property type="entry name" value="Transferase(Phosphotransferase) domain 1"/>
    <property type="match status" value="1"/>
</dbReference>
<accession>A0A5N5QD20</accession>
<name>A0A5N5QD20_9AGAM</name>
<reference evidence="11 12" key="1">
    <citation type="journal article" date="2019" name="Fungal Biol. Biotechnol.">
        <title>Draft genome sequence of fastidious pathogen Ceratobasidium theobromae, which causes vascular-streak dieback in Theobroma cacao.</title>
        <authorList>
            <person name="Ali S.S."/>
            <person name="Asman A."/>
            <person name="Shao J."/>
            <person name="Firmansyah A.P."/>
            <person name="Susilo A.W."/>
            <person name="Rosmana A."/>
            <person name="McMahon P."/>
            <person name="Junaid M."/>
            <person name="Guest D."/>
            <person name="Kheng T.Y."/>
            <person name="Meinhardt L.W."/>
            <person name="Bailey B.A."/>
        </authorList>
    </citation>
    <scope>NUCLEOTIDE SEQUENCE [LARGE SCALE GENOMIC DNA]</scope>
    <source>
        <strain evidence="11 12">CT2</strain>
    </source>
</reference>
<evidence type="ECO:0000256" key="7">
    <source>
        <dbReference type="PIRSR" id="PIRSR630616-2"/>
    </source>
</evidence>
<organism evidence="11 12">
    <name type="scientific">Ceratobasidium theobromae</name>
    <dbReference type="NCBI Taxonomy" id="1582974"/>
    <lineage>
        <taxon>Eukaryota</taxon>
        <taxon>Fungi</taxon>
        <taxon>Dikarya</taxon>
        <taxon>Basidiomycota</taxon>
        <taxon>Agaricomycotina</taxon>
        <taxon>Agaricomycetes</taxon>
        <taxon>Cantharellales</taxon>
        <taxon>Ceratobasidiaceae</taxon>
        <taxon>Ceratobasidium</taxon>
    </lineage>
</organism>
<dbReference type="PANTHER" id="PTHR24350">
    <property type="entry name" value="SERINE/THREONINE-PROTEIN KINASE IAL-RELATED"/>
    <property type="match status" value="1"/>
</dbReference>
<feature type="compositionally biased region" description="Polar residues" evidence="9">
    <location>
        <begin position="1"/>
        <end position="10"/>
    </location>
</feature>
<feature type="cross-link" description="Glycyl lysine isopeptide (Lys-Gly) (interchain with G-Cter in SUMO2)" evidence="8">
    <location>
        <position position="343"/>
    </location>
</feature>
<feature type="active site" description="Proton acceptor" evidence="6">
    <location>
        <position position="341"/>
    </location>
</feature>
<dbReference type="SMART" id="SM00220">
    <property type="entry name" value="S_TKc"/>
    <property type="match status" value="1"/>
</dbReference>
<feature type="compositionally biased region" description="Polar residues" evidence="9">
    <location>
        <begin position="52"/>
        <end position="64"/>
    </location>
</feature>
<evidence type="ECO:0000256" key="8">
    <source>
        <dbReference type="PIRSR" id="PIRSR630616-3"/>
    </source>
</evidence>
<dbReference type="Proteomes" id="UP000383932">
    <property type="component" value="Unassembled WGS sequence"/>
</dbReference>
<sequence length="535" mass="59641">MAQPSAQHQITFGAVQRPQTPPDDQSGANHSAASPHKHRHTPPNTTRHHQTSAHQRTPPTTMLPTVSRKRILDDAQPTPVKRPKPASDIVARLTTDDDAHAIQIILGRPITQSYHQKPGRIQRPLSPACRGHAHPQLRGAILRAYIHLPANTQQDLSSNGLFWNSHKIRRAAIILHHGDVLQIPGSRIFHVEMGRHPKAMPFDPTPPQRPRERASPRGHFATVHLGFDAVRQRQVACKTIKVTKVPEVMKEVKILKSLNHPNINRVLGFANEDPWTHIFLELSTGGDLFTYITSQGMLKEGEAKFLGYQLMLGLVVRRFSIICNLLTRLQYMHNLNVSHRDLKPENILICAPRAYPRVQIADFGLARDRSHEPAFSAVGTMAYLPPEAVGALAGRPHPGRNGERRGYDGKKVDCWSLGVTLYTMLSGMHPFDYASESRSQQSVVHHGASQPSMSRGASSSQQSEAGAALVCDRILHGWVDLSFAPWPAMTDAKSIVRKLLVYEPEARCSAADAMQHPWIQKNIKQLDKLYINVTK</sequence>
<dbReference type="PROSITE" id="PS00108">
    <property type="entry name" value="PROTEIN_KINASE_ST"/>
    <property type="match status" value="1"/>
</dbReference>
<feature type="domain" description="Protein kinase" evidence="10">
    <location>
        <begin position="209"/>
        <end position="519"/>
    </location>
</feature>
<dbReference type="SUPFAM" id="SSF56112">
    <property type="entry name" value="Protein kinase-like (PK-like)"/>
    <property type="match status" value="1"/>
</dbReference>
<dbReference type="InterPro" id="IPR000719">
    <property type="entry name" value="Prot_kinase_dom"/>
</dbReference>
<evidence type="ECO:0000256" key="2">
    <source>
        <dbReference type="ARBA" id="ARBA00022679"/>
    </source>
</evidence>
<dbReference type="InterPro" id="IPR008271">
    <property type="entry name" value="Ser/Thr_kinase_AS"/>
</dbReference>
<dbReference type="Pfam" id="PF00069">
    <property type="entry name" value="Pkinase"/>
    <property type="match status" value="1"/>
</dbReference>
<dbReference type="GO" id="GO:0004674">
    <property type="term" value="F:protein serine/threonine kinase activity"/>
    <property type="evidence" value="ECO:0007669"/>
    <property type="project" value="UniProtKB-KW"/>
</dbReference>
<comment type="caution">
    <text evidence="11">The sequence shown here is derived from an EMBL/GenBank/DDBJ whole genome shotgun (WGS) entry which is preliminary data.</text>
</comment>